<dbReference type="InterPro" id="IPR015421">
    <property type="entry name" value="PyrdxlP-dep_Trfase_major"/>
</dbReference>
<reference evidence="13 14" key="1">
    <citation type="journal article" date="2015" name="Genome Announc.">
        <title>Genome Sequence of a Sulfate-Reducing Thermophilic Bacterium, Thermodesulfobacterium commune DSM 2178T (Phylum Thermodesulfobacteria).</title>
        <authorList>
            <person name="Bhatnagar S."/>
            <person name="Badger J.H."/>
            <person name="Madupu R."/>
            <person name="Khouri H.M."/>
            <person name="O'Connor E.M."/>
            <person name="Robb F.T."/>
            <person name="Ward N.L."/>
            <person name="Eisen J.A."/>
        </authorList>
    </citation>
    <scope>NUCLEOTIDE SEQUENCE [LARGE SCALE GENOMIC DNA]</scope>
    <source>
        <strain evidence="13 14">DSM 2178</strain>
    </source>
</reference>
<dbReference type="InterPro" id="IPR000192">
    <property type="entry name" value="Aminotrans_V_dom"/>
</dbReference>
<dbReference type="InterPro" id="IPR020578">
    <property type="entry name" value="Aminotrans_V_PyrdxlP_BS"/>
</dbReference>
<evidence type="ECO:0000259" key="12">
    <source>
        <dbReference type="Pfam" id="PF00266"/>
    </source>
</evidence>
<keyword evidence="8" id="KW-0408">Iron</keyword>
<dbReference type="Gene3D" id="3.40.640.10">
    <property type="entry name" value="Type I PLP-dependent aspartate aminotransferase-like (Major domain)"/>
    <property type="match status" value="1"/>
</dbReference>
<dbReference type="GO" id="GO:0046872">
    <property type="term" value="F:metal ion binding"/>
    <property type="evidence" value="ECO:0007669"/>
    <property type="project" value="UniProtKB-KW"/>
</dbReference>
<dbReference type="GO" id="GO:0051536">
    <property type="term" value="F:iron-sulfur cluster binding"/>
    <property type="evidence" value="ECO:0007669"/>
    <property type="project" value="UniProtKB-KW"/>
</dbReference>
<dbReference type="Pfam" id="PF00266">
    <property type="entry name" value="Aminotran_5"/>
    <property type="match status" value="1"/>
</dbReference>
<comment type="similarity">
    <text evidence="3">Belongs to the class-V pyridoxal-phosphate-dependent aminotransferase family. NifS/IscS subfamily.</text>
</comment>
<dbReference type="eggNOG" id="COG1104">
    <property type="taxonomic scope" value="Bacteria"/>
</dbReference>
<dbReference type="Gene3D" id="3.90.1150.10">
    <property type="entry name" value="Aspartate Aminotransferase, domain 1"/>
    <property type="match status" value="1"/>
</dbReference>
<dbReference type="PROSITE" id="PS00595">
    <property type="entry name" value="AA_TRANSFER_CLASS_5"/>
    <property type="match status" value="1"/>
</dbReference>
<keyword evidence="5" id="KW-0808">Transferase</keyword>
<keyword evidence="7" id="KW-0663">Pyridoxal phosphate</keyword>
<evidence type="ECO:0000256" key="11">
    <source>
        <dbReference type="RuleBase" id="RU004504"/>
    </source>
</evidence>
<comment type="catalytic activity">
    <reaction evidence="10">
        <text>(sulfur carrier)-H + L-cysteine = (sulfur carrier)-SH + L-alanine</text>
        <dbReference type="Rhea" id="RHEA:43892"/>
        <dbReference type="Rhea" id="RHEA-COMP:14737"/>
        <dbReference type="Rhea" id="RHEA-COMP:14739"/>
        <dbReference type="ChEBI" id="CHEBI:29917"/>
        <dbReference type="ChEBI" id="CHEBI:35235"/>
        <dbReference type="ChEBI" id="CHEBI:57972"/>
        <dbReference type="ChEBI" id="CHEBI:64428"/>
        <dbReference type="EC" id="2.8.1.7"/>
    </reaction>
</comment>
<dbReference type="InterPro" id="IPR016454">
    <property type="entry name" value="Cysteine_dSase"/>
</dbReference>
<evidence type="ECO:0000256" key="4">
    <source>
        <dbReference type="ARBA" id="ARBA00012239"/>
    </source>
</evidence>
<dbReference type="PANTHER" id="PTHR11601:SF34">
    <property type="entry name" value="CYSTEINE DESULFURASE"/>
    <property type="match status" value="1"/>
</dbReference>
<dbReference type="PaxDb" id="289377-HL41_06805"/>
<comment type="function">
    <text evidence="2">Catalyzes the removal of elemental sulfur atoms from cysteine to produce alanine. Seems to participate in the biosynthesis of the nitrogenase metalloclusters by providing the inorganic sulfur required for the Fe-S core formation.</text>
</comment>
<dbReference type="GO" id="GO:0031071">
    <property type="term" value="F:cysteine desulfurase activity"/>
    <property type="evidence" value="ECO:0007669"/>
    <property type="project" value="UniProtKB-EC"/>
</dbReference>
<dbReference type="InterPro" id="IPR015424">
    <property type="entry name" value="PyrdxlP-dep_Trfase"/>
</dbReference>
<protein>
    <recommendedName>
        <fullName evidence="4">cysteine desulfurase</fullName>
        <ecNumber evidence="4">2.8.1.7</ecNumber>
    </recommendedName>
</protein>
<proteinExistence type="inferred from homology"/>
<dbReference type="PANTHER" id="PTHR11601">
    <property type="entry name" value="CYSTEINE DESULFURYLASE FAMILY MEMBER"/>
    <property type="match status" value="1"/>
</dbReference>
<evidence type="ECO:0000256" key="9">
    <source>
        <dbReference type="ARBA" id="ARBA00023014"/>
    </source>
</evidence>
<evidence type="ECO:0000256" key="5">
    <source>
        <dbReference type="ARBA" id="ARBA00022679"/>
    </source>
</evidence>
<evidence type="ECO:0000256" key="6">
    <source>
        <dbReference type="ARBA" id="ARBA00022723"/>
    </source>
</evidence>
<dbReference type="EC" id="2.8.1.7" evidence="4"/>
<dbReference type="SUPFAM" id="SSF53383">
    <property type="entry name" value="PLP-dependent transferases"/>
    <property type="match status" value="1"/>
</dbReference>
<dbReference type="Proteomes" id="UP000028481">
    <property type="component" value="Chromosome"/>
</dbReference>
<dbReference type="HOGENOM" id="CLU_003433_0_0_0"/>
<dbReference type="RefSeq" id="WP_038061504.1">
    <property type="nucleotide sequence ID" value="NZ_CP008796.1"/>
</dbReference>
<evidence type="ECO:0000256" key="8">
    <source>
        <dbReference type="ARBA" id="ARBA00023004"/>
    </source>
</evidence>
<evidence type="ECO:0000256" key="7">
    <source>
        <dbReference type="ARBA" id="ARBA00022898"/>
    </source>
</evidence>
<dbReference type="InterPro" id="IPR015422">
    <property type="entry name" value="PyrdxlP-dep_Trfase_small"/>
</dbReference>
<organism evidence="13 14">
    <name type="scientific">Thermodesulfobacterium commune DSM 2178</name>
    <dbReference type="NCBI Taxonomy" id="289377"/>
    <lineage>
        <taxon>Bacteria</taxon>
        <taxon>Pseudomonadati</taxon>
        <taxon>Thermodesulfobacteriota</taxon>
        <taxon>Thermodesulfobacteria</taxon>
        <taxon>Thermodesulfobacteriales</taxon>
        <taxon>Thermodesulfobacteriaceae</taxon>
        <taxon>Thermodesulfobacterium</taxon>
    </lineage>
</organism>
<dbReference type="PIRSF" id="PIRSF005572">
    <property type="entry name" value="NifS"/>
    <property type="match status" value="1"/>
</dbReference>
<dbReference type="OrthoDB" id="9808002at2"/>
<evidence type="ECO:0000256" key="3">
    <source>
        <dbReference type="ARBA" id="ARBA00006490"/>
    </source>
</evidence>
<dbReference type="STRING" id="289377.HL41_06805"/>
<dbReference type="FunFam" id="3.40.640.10:FF:000084">
    <property type="entry name" value="IscS-like cysteine desulfurase"/>
    <property type="match status" value="1"/>
</dbReference>
<evidence type="ECO:0000256" key="10">
    <source>
        <dbReference type="ARBA" id="ARBA00050776"/>
    </source>
</evidence>
<evidence type="ECO:0000256" key="1">
    <source>
        <dbReference type="ARBA" id="ARBA00001933"/>
    </source>
</evidence>
<evidence type="ECO:0000313" key="14">
    <source>
        <dbReference type="Proteomes" id="UP000028481"/>
    </source>
</evidence>
<feature type="domain" description="Aminotransferase class V" evidence="12">
    <location>
        <begin position="7"/>
        <end position="363"/>
    </location>
</feature>
<keyword evidence="6" id="KW-0479">Metal-binding</keyword>
<dbReference type="KEGG" id="tcm:HL41_06805"/>
<dbReference type="EMBL" id="CP008796">
    <property type="protein sequence ID" value="AIH04442.1"/>
    <property type="molecule type" value="Genomic_DNA"/>
</dbReference>
<gene>
    <name evidence="13" type="ORF">HL41_06805</name>
</gene>
<keyword evidence="9" id="KW-0411">Iron-sulfur</keyword>
<dbReference type="AlphaFoldDB" id="A0A075X0B9"/>
<comment type="cofactor">
    <cofactor evidence="1 11">
        <name>pyridoxal 5'-phosphate</name>
        <dbReference type="ChEBI" id="CHEBI:597326"/>
    </cofactor>
</comment>
<accession>A0A075X0B9</accession>
<keyword evidence="14" id="KW-1185">Reference proteome</keyword>
<sequence length="375" mass="41267">MQYSNIIYLDYNATTPVLPEVLDVFNKYSSEEFANPNSAHVLGKRAKLALEKFREEVASLLNASSEEIFFTSGGTESNHLALLGVALAKGKGHILVSSFEHPSVLNPAVKLLEMGFEVDFLPVNSQGYVDPEEVQKRIKKNTFLVSVMLANNEIGTIQPVEEIAKICQEREIIFHTDACQAVGKIPVDVKKIGCDLLSFAGHKMYAPKGIGGLFIKKGFSISPLFLGGGQEKGIRPGTEPVGLIAALAKAAEIAKKDVSFEAERLIYLRETLYEGLKEVYPKIYRYGIPEKTLPNTLTVSFVGKIGSKILEDLPEVCASTGSACHDRKGSNTLIALKVPEEIAQGTIRFSLGRYTTFEDIEKVIKIFQGYFRLKN</sequence>
<evidence type="ECO:0000256" key="2">
    <source>
        <dbReference type="ARBA" id="ARBA00003120"/>
    </source>
</evidence>
<evidence type="ECO:0000313" key="13">
    <source>
        <dbReference type="EMBL" id="AIH04442.1"/>
    </source>
</evidence>
<name>A0A075X0B9_9BACT</name>